<dbReference type="GO" id="GO:0008408">
    <property type="term" value="F:3'-5' exonuclease activity"/>
    <property type="evidence" value="ECO:0007669"/>
    <property type="project" value="UniProtKB-UniRule"/>
</dbReference>
<dbReference type="Proteomes" id="UP000308271">
    <property type="component" value="Unassembled WGS sequence"/>
</dbReference>
<dbReference type="InterPro" id="IPR018320">
    <property type="entry name" value="DNA_polymerase_1"/>
</dbReference>
<dbReference type="Gene3D" id="3.30.70.370">
    <property type="match status" value="1"/>
</dbReference>
<dbReference type="NCBIfam" id="TIGR00593">
    <property type="entry name" value="pola"/>
    <property type="match status" value="1"/>
</dbReference>
<evidence type="ECO:0000256" key="17">
    <source>
        <dbReference type="SAM" id="MobiDB-lite"/>
    </source>
</evidence>
<dbReference type="InterPro" id="IPR020045">
    <property type="entry name" value="DNA_polI_H3TH"/>
</dbReference>
<dbReference type="InterPro" id="IPR012337">
    <property type="entry name" value="RNaseH-like_sf"/>
</dbReference>
<dbReference type="SUPFAM" id="SSF53098">
    <property type="entry name" value="Ribonuclease H-like"/>
    <property type="match status" value="1"/>
</dbReference>
<keyword evidence="12 16" id="KW-0238">DNA-binding</keyword>
<dbReference type="GO" id="GO:0008409">
    <property type="term" value="F:5'-3' exonuclease activity"/>
    <property type="evidence" value="ECO:0007669"/>
    <property type="project" value="UniProtKB-UniRule"/>
</dbReference>
<dbReference type="FunFam" id="1.10.150.20:FF:000003">
    <property type="entry name" value="DNA polymerase I"/>
    <property type="match status" value="1"/>
</dbReference>
<evidence type="ECO:0000256" key="1">
    <source>
        <dbReference type="ARBA" id="ARBA00007705"/>
    </source>
</evidence>
<dbReference type="CDD" id="cd06139">
    <property type="entry name" value="DNA_polA_I_Ecoli_like_exo"/>
    <property type="match status" value="1"/>
</dbReference>
<dbReference type="PANTHER" id="PTHR10133:SF27">
    <property type="entry name" value="DNA POLYMERASE NU"/>
    <property type="match status" value="1"/>
</dbReference>
<evidence type="ECO:0000313" key="21">
    <source>
        <dbReference type="EMBL" id="TNJ39647.1"/>
    </source>
</evidence>
<keyword evidence="6 16" id="KW-0235">DNA replication</keyword>
<evidence type="ECO:0000313" key="22">
    <source>
        <dbReference type="Proteomes" id="UP000308271"/>
    </source>
</evidence>
<evidence type="ECO:0000256" key="11">
    <source>
        <dbReference type="ARBA" id="ARBA00022932"/>
    </source>
</evidence>
<organism evidence="21 22">
    <name type="scientific">Chlorobaculum thiosulfatiphilum</name>
    <name type="common">Chlorobium limicola f.sp. thiosulfatophilum</name>
    <dbReference type="NCBI Taxonomy" id="115852"/>
    <lineage>
        <taxon>Bacteria</taxon>
        <taxon>Pseudomonadati</taxon>
        <taxon>Chlorobiota</taxon>
        <taxon>Chlorobiia</taxon>
        <taxon>Chlorobiales</taxon>
        <taxon>Chlorobiaceae</taxon>
        <taxon>Chlorobaculum</taxon>
    </lineage>
</organism>
<dbReference type="InterPro" id="IPR002562">
    <property type="entry name" value="3'-5'_exonuclease_dom"/>
</dbReference>
<dbReference type="EC" id="2.7.7.7" evidence="2 15"/>
<evidence type="ECO:0000256" key="9">
    <source>
        <dbReference type="ARBA" id="ARBA00022801"/>
    </source>
</evidence>
<dbReference type="GO" id="GO:0003887">
    <property type="term" value="F:DNA-directed DNA polymerase activity"/>
    <property type="evidence" value="ECO:0007669"/>
    <property type="project" value="UniProtKB-UniRule"/>
</dbReference>
<dbReference type="InterPro" id="IPR020046">
    <property type="entry name" value="5-3_exonucl_a-hlix_arch_N"/>
</dbReference>
<dbReference type="Gene3D" id="1.20.1060.10">
    <property type="entry name" value="Taq DNA Polymerase, Chain T, domain 4"/>
    <property type="match status" value="1"/>
</dbReference>
<proteinExistence type="inferred from homology"/>
<dbReference type="InterPro" id="IPR002421">
    <property type="entry name" value="5-3_exonuclease"/>
</dbReference>
<dbReference type="FunFam" id="1.20.1060.10:FF:000001">
    <property type="entry name" value="DNA polymerase I"/>
    <property type="match status" value="1"/>
</dbReference>
<evidence type="ECO:0000256" key="13">
    <source>
        <dbReference type="ARBA" id="ARBA00023204"/>
    </source>
</evidence>
<evidence type="ECO:0000256" key="15">
    <source>
        <dbReference type="NCBIfam" id="TIGR00593"/>
    </source>
</evidence>
<dbReference type="AlphaFoldDB" id="A0A5C4S920"/>
<dbReference type="OrthoDB" id="9806424at2"/>
<reference evidence="21 22" key="1">
    <citation type="submission" date="2019-05" db="EMBL/GenBank/DDBJ databases">
        <title>Draft Whole-Genome sequence of the green sulfur bacterium Chlorobaculum thiosulfatiphilum DSM 249.</title>
        <authorList>
            <person name="Meyer T.E."/>
            <person name="Kyndt J.A."/>
        </authorList>
    </citation>
    <scope>NUCLEOTIDE SEQUENCE [LARGE SCALE GENOMIC DNA]</scope>
    <source>
        <strain evidence="21 22">DSM 249</strain>
    </source>
</reference>
<dbReference type="CDD" id="cd08637">
    <property type="entry name" value="DNA_pol_A_pol_I_C"/>
    <property type="match status" value="1"/>
</dbReference>
<evidence type="ECO:0000256" key="14">
    <source>
        <dbReference type="ARBA" id="ARBA00049244"/>
    </source>
</evidence>
<dbReference type="GO" id="GO:0003677">
    <property type="term" value="F:DNA binding"/>
    <property type="evidence" value="ECO:0007669"/>
    <property type="project" value="UniProtKB-UniRule"/>
</dbReference>
<dbReference type="PANTHER" id="PTHR10133">
    <property type="entry name" value="DNA POLYMERASE I"/>
    <property type="match status" value="1"/>
</dbReference>
<dbReference type="NCBIfam" id="NF004397">
    <property type="entry name" value="PRK05755.1"/>
    <property type="match status" value="1"/>
</dbReference>
<evidence type="ECO:0000256" key="8">
    <source>
        <dbReference type="ARBA" id="ARBA00022763"/>
    </source>
</evidence>
<dbReference type="CDD" id="cd09898">
    <property type="entry name" value="H3TH_53EXO"/>
    <property type="match status" value="1"/>
</dbReference>
<evidence type="ECO:0000256" key="10">
    <source>
        <dbReference type="ARBA" id="ARBA00022839"/>
    </source>
</evidence>
<keyword evidence="4 16" id="KW-0808">Transferase</keyword>
<dbReference type="PRINTS" id="PR00868">
    <property type="entry name" value="DNAPOLI"/>
</dbReference>
<keyword evidence="5 16" id="KW-0548">Nucleotidyltransferase</keyword>
<dbReference type="InterPro" id="IPR001098">
    <property type="entry name" value="DNA-dir_DNA_pol_A_palm_dom"/>
</dbReference>
<dbReference type="InterPro" id="IPR002298">
    <property type="entry name" value="DNA_polymerase_A"/>
</dbReference>
<dbReference type="Pfam" id="PF01367">
    <property type="entry name" value="5_3_exonuc"/>
    <property type="match status" value="1"/>
</dbReference>
<dbReference type="InterPro" id="IPR029060">
    <property type="entry name" value="PIN-like_dom_sf"/>
</dbReference>
<dbReference type="SUPFAM" id="SSF56672">
    <property type="entry name" value="DNA/RNA polymerases"/>
    <property type="match status" value="1"/>
</dbReference>
<evidence type="ECO:0000256" key="3">
    <source>
        <dbReference type="ARBA" id="ARBA00020311"/>
    </source>
</evidence>
<keyword evidence="13 16" id="KW-0234">DNA repair</keyword>
<dbReference type="InterPro" id="IPR043502">
    <property type="entry name" value="DNA/RNA_pol_sf"/>
</dbReference>
<dbReference type="InterPro" id="IPR036279">
    <property type="entry name" value="5-3_exonuclease_C_sf"/>
</dbReference>
<feature type="domain" description="3'-5' exonuclease" evidence="18">
    <location>
        <begin position="364"/>
        <end position="544"/>
    </location>
</feature>
<dbReference type="CDD" id="cd09859">
    <property type="entry name" value="PIN_53EXO"/>
    <property type="match status" value="1"/>
</dbReference>
<dbReference type="Gene3D" id="3.40.50.1010">
    <property type="entry name" value="5'-nuclease"/>
    <property type="match status" value="1"/>
</dbReference>
<dbReference type="Gene3D" id="3.30.420.10">
    <property type="entry name" value="Ribonuclease H-like superfamily/Ribonuclease H"/>
    <property type="match status" value="1"/>
</dbReference>
<dbReference type="Gene3D" id="1.10.150.20">
    <property type="entry name" value="5' to 3' exonuclease, C-terminal subdomain"/>
    <property type="match status" value="2"/>
</dbReference>
<feature type="domain" description="DNA-directed DNA polymerase family A palm" evidence="20">
    <location>
        <begin position="712"/>
        <end position="917"/>
    </location>
</feature>
<dbReference type="FunFam" id="1.10.150.20:FF:000002">
    <property type="entry name" value="DNA polymerase I"/>
    <property type="match status" value="1"/>
</dbReference>
<dbReference type="SMART" id="SM00474">
    <property type="entry name" value="35EXOc"/>
    <property type="match status" value="1"/>
</dbReference>
<evidence type="ECO:0000259" key="20">
    <source>
        <dbReference type="SMART" id="SM00482"/>
    </source>
</evidence>
<keyword evidence="9 16" id="KW-0378">Hydrolase</keyword>
<dbReference type="EMBL" id="VDCH01000004">
    <property type="protein sequence ID" value="TNJ39647.1"/>
    <property type="molecule type" value="Genomic_DNA"/>
</dbReference>
<dbReference type="SMART" id="SM00279">
    <property type="entry name" value="HhH2"/>
    <property type="match status" value="1"/>
</dbReference>
<evidence type="ECO:0000256" key="16">
    <source>
        <dbReference type="RuleBase" id="RU004460"/>
    </source>
</evidence>
<evidence type="ECO:0000256" key="7">
    <source>
        <dbReference type="ARBA" id="ARBA00022722"/>
    </source>
</evidence>
<dbReference type="InterPro" id="IPR008918">
    <property type="entry name" value="HhH2"/>
</dbReference>
<comment type="catalytic activity">
    <reaction evidence="14 16">
        <text>DNA(n) + a 2'-deoxyribonucleoside 5'-triphosphate = DNA(n+1) + diphosphate</text>
        <dbReference type="Rhea" id="RHEA:22508"/>
        <dbReference type="Rhea" id="RHEA-COMP:17339"/>
        <dbReference type="Rhea" id="RHEA-COMP:17340"/>
        <dbReference type="ChEBI" id="CHEBI:33019"/>
        <dbReference type="ChEBI" id="CHEBI:61560"/>
        <dbReference type="ChEBI" id="CHEBI:173112"/>
        <dbReference type="EC" id="2.7.7.7"/>
    </reaction>
</comment>
<sequence length="957" mass="104929">MTSDNQMGLFDAPATETQPQPDPVPDKNPDNAIQGRQKPGLFLLDGMAMVYRAFYALQQARMSTRDGAPTGAVFGFASSLFRIIEEYRPDYLAVTFDSPEKTFRHEKYEAYKANRPAPPNDLISQLGDIRELILACGIPLVIMPGFEADDLIGTAARKFEESCRVFIVTPDKDMSQLVHDGVRILKPGKRQNEFELVGSAEVASQFGAPPEQFIDLLTLTGDTSDNIPGAKGIGPKTASSLLEKYGSLEGIYANLDKLTPKTRQSLEVFREMMPLVRELVTIRTNLDLPLTLEALHASKPDPEALFALLARLELKSIAARALAVLRIAAPAASSAASDASAPTAASADDPGDPPLTPAGEGSEYHLVDTGEAFDTLLEKLESSGGFAVDTETTSLDTFEAELAGISFSIKPGEAFFVYFGTPGLDAKTTVARLKPLLENPAIGKTGQNLKYDILVLKKYGVELAPVEFDTMLASYVLDPEARHNLDDLAALHLGRQTVKYSELVGTGKAAIGIFEVEPQKLSDYGCQDADIALKLRHALEERLEKNPELLDVCRQLEFPLVSVLARMEHEGVSIDTAHLATLAVKVNEELVGLTERIYEATGETFNIDSPKQLGHILFDVLKLPARKATKTGYSTNVQVLEELALLHPVASDLLEYRSLQKLKGTYIEALPKMINPLTGRVHTSFNQSITATGRLSSSNPNLQNIPIRTELGKEIRRAFIPSSPGNLLLSADYSQIELRIAAELSGDPMLIEAFRNREDIHAATARVIFDTAEVTPDMRRKAKEVNFGVLYGIQPFGLAQRLGITQKEAKEIIDTYMAKYPGMFSSLQATIEEARKRGYVTTLMGRRRYVPDLNSPNANIRKAAERVTMNTPIQGAAADIIKYAMRSVSRELKSGEFRSVMLLQVHDELLFETPPAEEARLREMVERNMVEAAAKCGVKSVPVEVETGAGKNWLEAH</sequence>
<feature type="compositionally biased region" description="Low complexity" evidence="17">
    <location>
        <begin position="338"/>
        <end position="348"/>
    </location>
</feature>
<feature type="region of interest" description="Disordered" evidence="17">
    <location>
        <begin position="1"/>
        <end position="36"/>
    </location>
</feature>
<protein>
    <recommendedName>
        <fullName evidence="3 15">DNA polymerase I</fullName>
        <ecNumber evidence="2 15">2.7.7.7</ecNumber>
    </recommendedName>
</protein>
<dbReference type="Pfam" id="PF01612">
    <property type="entry name" value="DNA_pol_A_exo1"/>
    <property type="match status" value="1"/>
</dbReference>
<evidence type="ECO:0000256" key="2">
    <source>
        <dbReference type="ARBA" id="ARBA00012417"/>
    </source>
</evidence>
<keyword evidence="10 16" id="KW-0269">Exonuclease</keyword>
<gene>
    <name evidence="16 21" type="primary">polA</name>
    <name evidence="21" type="ORF">FGF66_03185</name>
</gene>
<dbReference type="Pfam" id="PF02739">
    <property type="entry name" value="5_3_exonuc_N"/>
    <property type="match status" value="1"/>
</dbReference>
<dbReference type="SUPFAM" id="SSF47807">
    <property type="entry name" value="5' to 3' exonuclease, C-terminal subdomain"/>
    <property type="match status" value="1"/>
</dbReference>
<dbReference type="Pfam" id="PF00476">
    <property type="entry name" value="DNA_pol_A"/>
    <property type="match status" value="1"/>
</dbReference>
<feature type="domain" description="5'-3' exonuclease" evidence="19">
    <location>
        <begin position="37"/>
        <end position="298"/>
    </location>
</feature>
<dbReference type="SMART" id="SM00475">
    <property type="entry name" value="53EXOc"/>
    <property type="match status" value="1"/>
</dbReference>
<keyword evidence="7" id="KW-0540">Nuclease</keyword>
<name>A0A5C4S920_CHLTI</name>
<evidence type="ECO:0000256" key="12">
    <source>
        <dbReference type="ARBA" id="ARBA00023125"/>
    </source>
</evidence>
<evidence type="ECO:0000256" key="4">
    <source>
        <dbReference type="ARBA" id="ARBA00022679"/>
    </source>
</evidence>
<comment type="function">
    <text evidence="16">In addition to polymerase activity, this DNA polymerase exhibits 3'-5' and 5'-3' exonuclease activity.</text>
</comment>
<accession>A0A5C4S920</accession>
<evidence type="ECO:0000256" key="5">
    <source>
        <dbReference type="ARBA" id="ARBA00022695"/>
    </source>
</evidence>
<evidence type="ECO:0000259" key="18">
    <source>
        <dbReference type="SMART" id="SM00474"/>
    </source>
</evidence>
<keyword evidence="11 16" id="KW-0239">DNA-directed DNA polymerase</keyword>
<keyword evidence="22" id="KW-1185">Reference proteome</keyword>
<evidence type="ECO:0000256" key="6">
    <source>
        <dbReference type="ARBA" id="ARBA00022705"/>
    </source>
</evidence>
<evidence type="ECO:0000259" key="19">
    <source>
        <dbReference type="SMART" id="SM00475"/>
    </source>
</evidence>
<dbReference type="SMART" id="SM00482">
    <property type="entry name" value="POLAc"/>
    <property type="match status" value="1"/>
</dbReference>
<dbReference type="GO" id="GO:0006302">
    <property type="term" value="P:double-strand break repair"/>
    <property type="evidence" value="ECO:0007669"/>
    <property type="project" value="TreeGrafter"/>
</dbReference>
<feature type="region of interest" description="Disordered" evidence="17">
    <location>
        <begin position="338"/>
        <end position="363"/>
    </location>
</feature>
<keyword evidence="8 16" id="KW-0227">DNA damage</keyword>
<dbReference type="SUPFAM" id="SSF88723">
    <property type="entry name" value="PIN domain-like"/>
    <property type="match status" value="1"/>
</dbReference>
<dbReference type="GO" id="GO:0006261">
    <property type="term" value="P:DNA-templated DNA replication"/>
    <property type="evidence" value="ECO:0007669"/>
    <property type="project" value="UniProtKB-UniRule"/>
</dbReference>
<dbReference type="RefSeq" id="WP_139456262.1">
    <property type="nucleotide sequence ID" value="NZ_VDCH01000004.1"/>
</dbReference>
<comment type="similarity">
    <text evidence="1 16">Belongs to the DNA polymerase type-A family.</text>
</comment>
<dbReference type="InterPro" id="IPR036397">
    <property type="entry name" value="RNaseH_sf"/>
</dbReference>
<comment type="caution">
    <text evidence="21">The sequence shown here is derived from an EMBL/GenBank/DDBJ whole genome shotgun (WGS) entry which is preliminary data.</text>
</comment>